<feature type="domain" description="CRC" evidence="5">
    <location>
        <begin position="487"/>
        <end position="612"/>
    </location>
</feature>
<dbReference type="InterPro" id="IPR044522">
    <property type="entry name" value="TSO1-like"/>
</dbReference>
<comment type="caution">
    <text evidence="6">The sequence shown here is derived from an EMBL/GenBank/DDBJ whole genome shotgun (WGS) entry which is preliminary data.</text>
</comment>
<dbReference type="GO" id="GO:0003700">
    <property type="term" value="F:DNA-binding transcription factor activity"/>
    <property type="evidence" value="ECO:0007669"/>
    <property type="project" value="InterPro"/>
</dbReference>
<evidence type="ECO:0000259" key="5">
    <source>
        <dbReference type="PROSITE" id="PS51634"/>
    </source>
</evidence>
<feature type="compositionally biased region" description="Polar residues" evidence="4">
    <location>
        <begin position="726"/>
        <end position="742"/>
    </location>
</feature>
<feature type="region of interest" description="Disordered" evidence="4">
    <location>
        <begin position="151"/>
        <end position="182"/>
    </location>
</feature>
<protein>
    <recommendedName>
        <fullName evidence="5">CRC domain-containing protein</fullName>
    </recommendedName>
</protein>
<comment type="subcellular location">
    <subcellularLocation>
        <location evidence="1">Nucleus</location>
    </subcellularLocation>
</comment>
<accession>A0AAV5KRS5</accession>
<evidence type="ECO:0000256" key="1">
    <source>
        <dbReference type="ARBA" id="ARBA00004123"/>
    </source>
</evidence>
<comment type="similarity">
    <text evidence="2">Belongs to the lin-54 family.</text>
</comment>
<evidence type="ECO:0000313" key="7">
    <source>
        <dbReference type="Proteomes" id="UP001054252"/>
    </source>
</evidence>
<evidence type="ECO:0000256" key="2">
    <source>
        <dbReference type="ARBA" id="ARBA00007267"/>
    </source>
</evidence>
<gene>
    <name evidence="6" type="ORF">SLEP1_g36536</name>
</gene>
<dbReference type="InterPro" id="IPR005172">
    <property type="entry name" value="CRC"/>
</dbReference>
<dbReference type="PANTHER" id="PTHR46159:SF15">
    <property type="entry name" value="CRC DOMAIN-CONTAINING PROTEIN"/>
    <property type="match status" value="1"/>
</dbReference>
<evidence type="ECO:0000313" key="6">
    <source>
        <dbReference type="EMBL" id="GKV27357.1"/>
    </source>
</evidence>
<dbReference type="GO" id="GO:0005634">
    <property type="term" value="C:nucleus"/>
    <property type="evidence" value="ECO:0007669"/>
    <property type="project" value="UniProtKB-SubCell"/>
</dbReference>
<proteinExistence type="inferred from homology"/>
<feature type="compositionally biased region" description="Basic and acidic residues" evidence="4">
    <location>
        <begin position="92"/>
        <end position="101"/>
    </location>
</feature>
<keyword evidence="3" id="KW-0539">Nucleus</keyword>
<feature type="region of interest" description="Disordered" evidence="4">
    <location>
        <begin position="718"/>
        <end position="756"/>
    </location>
</feature>
<evidence type="ECO:0000256" key="4">
    <source>
        <dbReference type="SAM" id="MobiDB-lite"/>
    </source>
</evidence>
<reference evidence="6 7" key="1">
    <citation type="journal article" date="2021" name="Commun. Biol.">
        <title>The genome of Shorea leprosula (Dipterocarpaceae) highlights the ecological relevance of drought in aseasonal tropical rainforests.</title>
        <authorList>
            <person name="Ng K.K.S."/>
            <person name="Kobayashi M.J."/>
            <person name="Fawcett J.A."/>
            <person name="Hatakeyama M."/>
            <person name="Paape T."/>
            <person name="Ng C.H."/>
            <person name="Ang C.C."/>
            <person name="Tnah L.H."/>
            <person name="Lee C.T."/>
            <person name="Nishiyama T."/>
            <person name="Sese J."/>
            <person name="O'Brien M.J."/>
            <person name="Copetti D."/>
            <person name="Mohd Noor M.I."/>
            <person name="Ong R.C."/>
            <person name="Putra M."/>
            <person name="Sireger I.Z."/>
            <person name="Indrioko S."/>
            <person name="Kosugi Y."/>
            <person name="Izuno A."/>
            <person name="Isagi Y."/>
            <person name="Lee S.L."/>
            <person name="Shimizu K.K."/>
        </authorList>
    </citation>
    <scope>NUCLEOTIDE SEQUENCE [LARGE SCALE GENOMIC DNA]</scope>
    <source>
        <strain evidence="6">214</strain>
    </source>
</reference>
<dbReference type="Pfam" id="PF03638">
    <property type="entry name" value="TCR"/>
    <property type="match status" value="2"/>
</dbReference>
<dbReference type="InterPro" id="IPR033467">
    <property type="entry name" value="Tesmin/TSO1-like_CXC"/>
</dbReference>
<dbReference type="Proteomes" id="UP001054252">
    <property type="component" value="Unassembled WGS sequence"/>
</dbReference>
<feature type="compositionally biased region" description="Polar residues" evidence="4">
    <location>
        <begin position="81"/>
        <end position="91"/>
    </location>
</feature>
<dbReference type="PROSITE" id="PS51634">
    <property type="entry name" value="CRC"/>
    <property type="match status" value="1"/>
</dbReference>
<feature type="region of interest" description="Disordered" evidence="4">
    <location>
        <begin position="78"/>
        <end position="101"/>
    </location>
</feature>
<organism evidence="6 7">
    <name type="scientific">Rubroshorea leprosula</name>
    <dbReference type="NCBI Taxonomy" id="152421"/>
    <lineage>
        <taxon>Eukaryota</taxon>
        <taxon>Viridiplantae</taxon>
        <taxon>Streptophyta</taxon>
        <taxon>Embryophyta</taxon>
        <taxon>Tracheophyta</taxon>
        <taxon>Spermatophyta</taxon>
        <taxon>Magnoliopsida</taxon>
        <taxon>eudicotyledons</taxon>
        <taxon>Gunneridae</taxon>
        <taxon>Pentapetalae</taxon>
        <taxon>rosids</taxon>
        <taxon>malvids</taxon>
        <taxon>Malvales</taxon>
        <taxon>Dipterocarpaceae</taxon>
        <taxon>Rubroshorea</taxon>
    </lineage>
</organism>
<dbReference type="SMART" id="SM01114">
    <property type="entry name" value="CXC"/>
    <property type="match status" value="2"/>
</dbReference>
<keyword evidence="7" id="KW-1185">Reference proteome</keyword>
<feature type="compositionally biased region" description="Basic and acidic residues" evidence="4">
    <location>
        <begin position="1"/>
        <end position="10"/>
    </location>
</feature>
<sequence>MDTPDRDKNHNNTPSSLSKFEDSPVFRYISSLSPIEPVKSIHTGHVFNSLTLASPSTLFPSPQIGSYKESRFSVRRPQFLEGSSSDLPQSESENKTAEGDLDVVKQSDPLEKQLECITNEGSVREATSEPHNEELDLAIELPKTLKYDCGSPDSKLLPSDEAPEDAGVEVAGPQGSSADYHKDKMKERQTSFESEINLRKVCHVKQNEEVEGYDWMKMVSDAADLLNFNSPITGEHSEGQNQKTADSGTLSYISTLLQLPQDPTNEFENVEDGCPGGFCKQSEMGEPVADQMQAILSSSILDNDPSLKVDDKGETCSQFSSEQRSIRRRCLVFEIAGSHKRKQLQECSSPTSQGSEFKVCNTEKNSVSTKTGNSHSPTVPRGIGLHLNSLANSSKCGKLVENETPTSGKQSISLSGSLMWSSFRTAENPLNKSLPPSSINMNVVPHSSETMVIEESPQMSTAFVSNEADCTSPRKKRHKLEHEESASCKRCNCKRSKCLKLYCECFAAGLYCIEPCSCRDCFNRPIHENIVLDTRKQIESRNPLAFAPKVIRSADLDADFEGESNKTPASARHKRGCNCKKSSCLKKYCECFQGGVGCSLSCRCEGCKNTFGRKDGADVAESEEEFDSCENNATEINSSDNAIKMNDQECSDLSKPSSEIDRPLIQQPFAYIGKPQGSLPCAVASSSQLCITGKLGISKFSSGQTRFKTSLQAIPEGETPEVLKSDCSSPGQVKATSPNSKRISPPHHEFGSSTSWRGGRKLILRSIPPFPSLSSAEK</sequence>
<feature type="region of interest" description="Disordered" evidence="4">
    <location>
        <begin position="1"/>
        <end position="20"/>
    </location>
</feature>
<evidence type="ECO:0000256" key="3">
    <source>
        <dbReference type="ARBA" id="ARBA00023242"/>
    </source>
</evidence>
<dbReference type="AlphaFoldDB" id="A0AAV5KRS5"/>
<dbReference type="PANTHER" id="PTHR46159">
    <property type="entry name" value="PROTEIN TESMIN/TSO1-LIKE CXC 2"/>
    <property type="match status" value="1"/>
</dbReference>
<dbReference type="EMBL" id="BPVZ01000075">
    <property type="protein sequence ID" value="GKV27357.1"/>
    <property type="molecule type" value="Genomic_DNA"/>
</dbReference>
<name>A0AAV5KRS5_9ROSI</name>